<keyword evidence="5" id="KW-1185">Reference proteome</keyword>
<reference evidence="4" key="3">
    <citation type="submission" date="2016-11" db="EMBL/GenBank/DDBJ databases">
        <authorList>
            <person name="Varghese N."/>
            <person name="Submissions S."/>
        </authorList>
    </citation>
    <scope>NUCLEOTIDE SEQUENCE</scope>
    <source>
        <strain evidence="4">DSM 1682</strain>
    </source>
</reference>
<dbReference type="InterPro" id="IPR010982">
    <property type="entry name" value="Lambda_DNA-bd_dom_sf"/>
</dbReference>
<dbReference type="RefSeq" id="WP_066049348.1">
    <property type="nucleotide sequence ID" value="NZ_CP014223.1"/>
</dbReference>
<dbReference type="Proteomes" id="UP000068026">
    <property type="component" value="Chromosome"/>
</dbReference>
<dbReference type="PANTHER" id="PTHR46558">
    <property type="entry name" value="TRACRIPTIONAL REGULATORY PROTEIN-RELATED-RELATED"/>
    <property type="match status" value="1"/>
</dbReference>
<dbReference type="Proteomes" id="UP000184204">
    <property type="component" value="Unassembled WGS sequence"/>
</dbReference>
<accession>A0A0X1U7M1</accession>
<protein>
    <submittedName>
        <fullName evidence="4">Helix-turn-helix</fullName>
    </submittedName>
    <submittedName>
        <fullName evidence="3">Transcriptional repressor DicA</fullName>
    </submittedName>
</protein>
<dbReference type="EMBL" id="CP014223">
    <property type="protein sequence ID" value="AMJ40939.1"/>
    <property type="molecule type" value="Genomic_DNA"/>
</dbReference>
<evidence type="ECO:0000313" key="6">
    <source>
        <dbReference type="Proteomes" id="UP000184204"/>
    </source>
</evidence>
<reference evidence="3 5" key="1">
    <citation type="journal article" date="2016" name="Genome Announc.">
        <title>Complete Genome Sequence of the Amino Acid-Fermenting Clostridium propionicum X2 (DSM 1682).</title>
        <authorList>
            <person name="Poehlein A."/>
            <person name="Schlien K."/>
            <person name="Chowdhury N.P."/>
            <person name="Gottschalk G."/>
            <person name="Buckel W."/>
            <person name="Daniel R."/>
        </authorList>
    </citation>
    <scope>NUCLEOTIDE SEQUENCE [LARGE SCALE GENOMIC DNA]</scope>
    <source>
        <strain evidence="3 5">X2</strain>
    </source>
</reference>
<dbReference type="CDD" id="cd00093">
    <property type="entry name" value="HTH_XRE"/>
    <property type="match status" value="1"/>
</dbReference>
<dbReference type="Pfam" id="PF01381">
    <property type="entry name" value="HTH_3"/>
    <property type="match status" value="1"/>
</dbReference>
<dbReference type="KEGG" id="cpro:CPRO_13460"/>
<dbReference type="Gene3D" id="1.10.260.40">
    <property type="entry name" value="lambda repressor-like DNA-binding domains"/>
    <property type="match status" value="1"/>
</dbReference>
<dbReference type="PANTHER" id="PTHR46558:SF11">
    <property type="entry name" value="HTH-TYPE TRANSCRIPTIONAL REGULATOR XRE"/>
    <property type="match status" value="1"/>
</dbReference>
<dbReference type="GO" id="GO:0003677">
    <property type="term" value="F:DNA binding"/>
    <property type="evidence" value="ECO:0007669"/>
    <property type="project" value="UniProtKB-KW"/>
</dbReference>
<dbReference type="PROSITE" id="PS50943">
    <property type="entry name" value="HTH_CROC1"/>
    <property type="match status" value="1"/>
</dbReference>
<evidence type="ECO:0000256" key="1">
    <source>
        <dbReference type="ARBA" id="ARBA00023125"/>
    </source>
</evidence>
<dbReference type="InterPro" id="IPR001387">
    <property type="entry name" value="Cro/C1-type_HTH"/>
</dbReference>
<dbReference type="OrthoDB" id="9785138at2"/>
<feature type="domain" description="HTH cro/C1-type" evidence="2">
    <location>
        <begin position="7"/>
        <end position="61"/>
    </location>
</feature>
<evidence type="ECO:0000259" key="2">
    <source>
        <dbReference type="PROSITE" id="PS50943"/>
    </source>
</evidence>
<gene>
    <name evidence="3" type="ORF">CPRO_13460</name>
    <name evidence="4" type="ORF">SAMN02745151_01158</name>
</gene>
<dbReference type="AlphaFoldDB" id="A0A0X1U7M1"/>
<organism evidence="4 6">
    <name type="scientific">Anaerotignum propionicum DSM 1682</name>
    <dbReference type="NCBI Taxonomy" id="991789"/>
    <lineage>
        <taxon>Bacteria</taxon>
        <taxon>Bacillati</taxon>
        <taxon>Bacillota</taxon>
        <taxon>Clostridia</taxon>
        <taxon>Lachnospirales</taxon>
        <taxon>Anaerotignaceae</taxon>
        <taxon>Anaerotignum</taxon>
    </lineage>
</organism>
<reference evidence="5" key="2">
    <citation type="submission" date="2016-01" db="EMBL/GenBank/DDBJ databases">
        <authorList>
            <person name="Poehlein A."/>
            <person name="Schlien K."/>
            <person name="Gottschalk G."/>
            <person name="Buckel W."/>
            <person name="Daniel R."/>
        </authorList>
    </citation>
    <scope>NUCLEOTIDE SEQUENCE [LARGE SCALE GENOMIC DNA]</scope>
    <source>
        <strain evidence="5">X2</strain>
    </source>
</reference>
<dbReference type="EMBL" id="FQUA01000004">
    <property type="protein sequence ID" value="SHE59325.1"/>
    <property type="molecule type" value="Genomic_DNA"/>
</dbReference>
<evidence type="ECO:0000313" key="3">
    <source>
        <dbReference type="EMBL" id="AMJ40939.1"/>
    </source>
</evidence>
<name>A0A0X1U7M1_ANAPI</name>
<dbReference type="SMART" id="SM00530">
    <property type="entry name" value="HTH_XRE"/>
    <property type="match status" value="1"/>
</dbReference>
<proteinExistence type="predicted"/>
<sequence length="170" mass="19243">MNISEKIQFYRKANKLTQKQLSELSGVSEISIRKYEAGDRFPKPEQLKKIASVLEIGGNQLLEIELDAVKVETVGDAMTLFYLLKEKLGMDFSYDVTSEGSIDPTSIYIHFKNDKINNCLERIATEEAMAEQLKQSLGGIDNENTKTQLLTDKFLLDLTKEEMSKNADLL</sequence>
<evidence type="ECO:0000313" key="4">
    <source>
        <dbReference type="EMBL" id="SHE59325.1"/>
    </source>
</evidence>
<dbReference type="SUPFAM" id="SSF47413">
    <property type="entry name" value="lambda repressor-like DNA-binding domains"/>
    <property type="match status" value="1"/>
</dbReference>
<keyword evidence="1" id="KW-0238">DNA-binding</keyword>
<reference evidence="6" key="4">
    <citation type="submission" date="2016-11" db="EMBL/GenBank/DDBJ databases">
        <authorList>
            <person name="Jaros S."/>
            <person name="Januszkiewicz K."/>
            <person name="Wedrychowicz H."/>
        </authorList>
    </citation>
    <scope>NUCLEOTIDE SEQUENCE [LARGE SCALE GENOMIC DNA]</scope>
    <source>
        <strain evidence="6">DSM 1682</strain>
    </source>
</reference>
<evidence type="ECO:0000313" key="5">
    <source>
        <dbReference type="Proteomes" id="UP000068026"/>
    </source>
</evidence>